<dbReference type="InterPro" id="IPR029071">
    <property type="entry name" value="Ubiquitin-like_domsf"/>
</dbReference>
<proteinExistence type="predicted"/>
<dbReference type="RefSeq" id="XP_033652759.1">
    <property type="nucleotide sequence ID" value="XM_033801643.1"/>
</dbReference>
<dbReference type="GeneID" id="54554818"/>
<name>A0A6A6JF31_WESOR</name>
<evidence type="ECO:0000256" key="1">
    <source>
        <dbReference type="SAM" id="MobiDB-lite"/>
    </source>
</evidence>
<dbReference type="SMART" id="SM00213">
    <property type="entry name" value="UBQ"/>
    <property type="match status" value="1"/>
</dbReference>
<reference evidence="3" key="1">
    <citation type="journal article" date="2020" name="Stud. Mycol.">
        <title>101 Dothideomycetes genomes: a test case for predicting lifestyles and emergence of pathogens.</title>
        <authorList>
            <person name="Haridas S."/>
            <person name="Albert R."/>
            <person name="Binder M."/>
            <person name="Bloem J."/>
            <person name="Labutti K."/>
            <person name="Salamov A."/>
            <person name="Andreopoulos B."/>
            <person name="Baker S."/>
            <person name="Barry K."/>
            <person name="Bills G."/>
            <person name="Bluhm B."/>
            <person name="Cannon C."/>
            <person name="Castanera R."/>
            <person name="Culley D."/>
            <person name="Daum C."/>
            <person name="Ezra D."/>
            <person name="Gonzalez J."/>
            <person name="Henrissat B."/>
            <person name="Kuo A."/>
            <person name="Liang C."/>
            <person name="Lipzen A."/>
            <person name="Lutzoni F."/>
            <person name="Magnuson J."/>
            <person name="Mondo S."/>
            <person name="Nolan M."/>
            <person name="Ohm R."/>
            <person name="Pangilinan J."/>
            <person name="Park H.-J."/>
            <person name="Ramirez L."/>
            <person name="Alfaro M."/>
            <person name="Sun H."/>
            <person name="Tritt A."/>
            <person name="Yoshinaga Y."/>
            <person name="Zwiers L.-H."/>
            <person name="Turgeon B."/>
            <person name="Goodwin S."/>
            <person name="Spatafora J."/>
            <person name="Crous P."/>
            <person name="Grigoriev I."/>
        </authorList>
    </citation>
    <scope>NUCLEOTIDE SEQUENCE</scope>
    <source>
        <strain evidence="3">CBS 379.55</strain>
    </source>
</reference>
<dbReference type="AlphaFoldDB" id="A0A6A6JF31"/>
<sequence>MNHKLECYLGNATEERRRNVVVIDHDLCISFHRTVRVPDNEHASFLPPGLGRFPLTKVSEHPDNCSDNVVTKGGLFFPMHQREAMWIQLTSRRKCLIKIYVGGVNAISGVPAEETDNTLLGHRKLQLDAKDRAKRLAKIQDYVVTLDQLWLDGIVSADGVVRQFIAMPTGTGYSVESQITGKETTNGIQIEVTPARVTGAREDSTFIVYVRTLTGKILTFRVTTDQTTDDLKAQIWDLEGIPIDQQRLIFAGRQLEAWRLSDYAIEEGSTLHLILRLRGGGGPEPTPEQWAEQLKNHKAPAMGIAAGGKIKQVIEVDRYPKDTWDPSKTTVFNVHIVDSSAYKQVTGHEPPETPIDAALYAKYGYPFFELPEEKSGIHGDFAAVKSVAQLDNRFEEHVVPRKVTLRARRGPDGKWTRRDAHAEAPPGITNPAGPLREFRTVHDLEEQLMAPKIEDSMDTKWK</sequence>
<accession>A0A6A6JF31</accession>
<protein>
    <submittedName>
        <fullName evidence="3">Ubiquitin-domain-containing protein</fullName>
    </submittedName>
</protein>
<evidence type="ECO:0000313" key="4">
    <source>
        <dbReference type="Proteomes" id="UP000800097"/>
    </source>
</evidence>
<dbReference type="PROSITE" id="PS50053">
    <property type="entry name" value="UBIQUITIN_2"/>
    <property type="match status" value="1"/>
</dbReference>
<dbReference type="PANTHER" id="PTHR10666">
    <property type="entry name" value="UBIQUITIN"/>
    <property type="match status" value="1"/>
</dbReference>
<keyword evidence="4" id="KW-1185">Reference proteome</keyword>
<dbReference type="PRINTS" id="PR00348">
    <property type="entry name" value="UBIQUITIN"/>
</dbReference>
<organism evidence="3 4">
    <name type="scientific">Westerdykella ornata</name>
    <dbReference type="NCBI Taxonomy" id="318751"/>
    <lineage>
        <taxon>Eukaryota</taxon>
        <taxon>Fungi</taxon>
        <taxon>Dikarya</taxon>
        <taxon>Ascomycota</taxon>
        <taxon>Pezizomycotina</taxon>
        <taxon>Dothideomycetes</taxon>
        <taxon>Pleosporomycetidae</taxon>
        <taxon>Pleosporales</taxon>
        <taxon>Sporormiaceae</taxon>
        <taxon>Westerdykella</taxon>
    </lineage>
</organism>
<feature type="region of interest" description="Disordered" evidence="1">
    <location>
        <begin position="409"/>
        <end position="434"/>
    </location>
</feature>
<gene>
    <name evidence="3" type="ORF">EI97DRAFT_468169</name>
</gene>
<dbReference type="Gene3D" id="3.10.20.90">
    <property type="entry name" value="Phosphatidylinositol 3-kinase Catalytic Subunit, Chain A, domain 1"/>
    <property type="match status" value="1"/>
</dbReference>
<dbReference type="Pfam" id="PF00240">
    <property type="entry name" value="ubiquitin"/>
    <property type="match status" value="1"/>
</dbReference>
<feature type="domain" description="Ubiquitin-like" evidence="2">
    <location>
        <begin position="206"/>
        <end position="280"/>
    </location>
</feature>
<dbReference type="InterPro" id="IPR019956">
    <property type="entry name" value="Ubiquitin_dom"/>
</dbReference>
<dbReference type="InterPro" id="IPR050158">
    <property type="entry name" value="Ubiquitin_ubiquitin-like"/>
</dbReference>
<evidence type="ECO:0000259" key="2">
    <source>
        <dbReference type="PROSITE" id="PS50053"/>
    </source>
</evidence>
<dbReference type="EMBL" id="ML986498">
    <property type="protein sequence ID" value="KAF2275220.1"/>
    <property type="molecule type" value="Genomic_DNA"/>
</dbReference>
<feature type="compositionally biased region" description="Basic and acidic residues" evidence="1">
    <location>
        <begin position="409"/>
        <end position="422"/>
    </location>
</feature>
<dbReference type="InterPro" id="IPR000626">
    <property type="entry name" value="Ubiquitin-like_dom"/>
</dbReference>
<dbReference type="SUPFAM" id="SSF54236">
    <property type="entry name" value="Ubiquitin-like"/>
    <property type="match status" value="1"/>
</dbReference>
<evidence type="ECO:0000313" key="3">
    <source>
        <dbReference type="EMBL" id="KAF2275220.1"/>
    </source>
</evidence>
<dbReference type="Proteomes" id="UP000800097">
    <property type="component" value="Unassembled WGS sequence"/>
</dbReference>
<dbReference type="OrthoDB" id="428577at2759"/>